<dbReference type="Proteomes" id="UP000887540">
    <property type="component" value="Unplaced"/>
</dbReference>
<protein>
    <submittedName>
        <fullName evidence="3">Fibronectin type-III domain-containing protein</fullName>
    </submittedName>
</protein>
<dbReference type="CDD" id="cd00063">
    <property type="entry name" value="FN3"/>
    <property type="match status" value="1"/>
</dbReference>
<keyword evidence="2" id="KW-1185">Reference proteome</keyword>
<accession>A0A914CXQ8</accession>
<dbReference type="InterPro" id="IPR003961">
    <property type="entry name" value="FN3_dom"/>
</dbReference>
<name>A0A914CXQ8_9BILA</name>
<dbReference type="InterPro" id="IPR013783">
    <property type="entry name" value="Ig-like_fold"/>
</dbReference>
<dbReference type="SMART" id="SM00060">
    <property type="entry name" value="FN3"/>
    <property type="match status" value="1"/>
</dbReference>
<sequence>MKGPYSQNSSRVTLHSNQSVYTFKPLVGNTTYRISVEAFFGKQSLWYSSTMVTTLLAALDWLSPPSDLTLMDKGSSYLDISWKTPFVSHPSYHHVNQHAVIVYLFNPSTHQSQQVYATSLRMPTSRLVIDHLEANSVYNVTIKAGTDYGYGATSWMVASTIGRRPEYTLRHLSPGTTFNVTLTTNSYPKDQRPGVYSHGDTHRQKTTWATFSTLPLGEYLVTEARLAAETDTSVSIVFRGIEHENDILYE</sequence>
<dbReference type="WBParaSite" id="ACRNAN_scaffold15633.g17885.t1">
    <property type="protein sequence ID" value="ACRNAN_scaffold15633.g17885.t1"/>
    <property type="gene ID" value="ACRNAN_scaffold15633.g17885"/>
</dbReference>
<feature type="domain" description="Fibronectin type-III" evidence="1">
    <location>
        <begin position="64"/>
        <end position="164"/>
    </location>
</feature>
<dbReference type="Pfam" id="PF00041">
    <property type="entry name" value="fn3"/>
    <property type="match status" value="1"/>
</dbReference>
<dbReference type="SUPFAM" id="SSF49265">
    <property type="entry name" value="Fibronectin type III"/>
    <property type="match status" value="1"/>
</dbReference>
<evidence type="ECO:0000259" key="1">
    <source>
        <dbReference type="PROSITE" id="PS50853"/>
    </source>
</evidence>
<evidence type="ECO:0000313" key="2">
    <source>
        <dbReference type="Proteomes" id="UP000887540"/>
    </source>
</evidence>
<dbReference type="AlphaFoldDB" id="A0A914CXQ8"/>
<reference evidence="3" key="1">
    <citation type="submission" date="2022-11" db="UniProtKB">
        <authorList>
            <consortium name="WormBaseParasite"/>
        </authorList>
    </citation>
    <scope>IDENTIFICATION</scope>
</reference>
<evidence type="ECO:0000313" key="3">
    <source>
        <dbReference type="WBParaSite" id="ACRNAN_scaffold15633.g17885.t1"/>
    </source>
</evidence>
<proteinExistence type="predicted"/>
<dbReference type="InterPro" id="IPR036116">
    <property type="entry name" value="FN3_sf"/>
</dbReference>
<organism evidence="2 3">
    <name type="scientific">Acrobeloides nanus</name>
    <dbReference type="NCBI Taxonomy" id="290746"/>
    <lineage>
        <taxon>Eukaryota</taxon>
        <taxon>Metazoa</taxon>
        <taxon>Ecdysozoa</taxon>
        <taxon>Nematoda</taxon>
        <taxon>Chromadorea</taxon>
        <taxon>Rhabditida</taxon>
        <taxon>Tylenchina</taxon>
        <taxon>Cephalobomorpha</taxon>
        <taxon>Cephaloboidea</taxon>
        <taxon>Cephalobidae</taxon>
        <taxon>Acrobeloides</taxon>
    </lineage>
</organism>
<dbReference type="PROSITE" id="PS50853">
    <property type="entry name" value="FN3"/>
    <property type="match status" value="1"/>
</dbReference>
<dbReference type="Gene3D" id="2.60.40.10">
    <property type="entry name" value="Immunoglobulins"/>
    <property type="match status" value="1"/>
</dbReference>